<organism evidence="2 3">
    <name type="scientific">Hibiscus sabdariffa</name>
    <name type="common">roselle</name>
    <dbReference type="NCBI Taxonomy" id="183260"/>
    <lineage>
        <taxon>Eukaryota</taxon>
        <taxon>Viridiplantae</taxon>
        <taxon>Streptophyta</taxon>
        <taxon>Embryophyta</taxon>
        <taxon>Tracheophyta</taxon>
        <taxon>Spermatophyta</taxon>
        <taxon>Magnoliopsida</taxon>
        <taxon>eudicotyledons</taxon>
        <taxon>Gunneridae</taxon>
        <taxon>Pentapetalae</taxon>
        <taxon>rosids</taxon>
        <taxon>malvids</taxon>
        <taxon>Malvales</taxon>
        <taxon>Malvaceae</taxon>
        <taxon>Malvoideae</taxon>
        <taxon>Hibiscus</taxon>
    </lineage>
</organism>
<dbReference type="EMBL" id="JBBPBN010000030">
    <property type="protein sequence ID" value="KAK9005871.1"/>
    <property type="molecule type" value="Genomic_DNA"/>
</dbReference>
<name>A0ABR2QZF8_9ROSI</name>
<keyword evidence="1" id="KW-0472">Membrane</keyword>
<reference evidence="2 3" key="1">
    <citation type="journal article" date="2024" name="G3 (Bethesda)">
        <title>Genome assembly of Hibiscus sabdariffa L. provides insights into metabolisms of medicinal natural products.</title>
        <authorList>
            <person name="Kim T."/>
        </authorList>
    </citation>
    <scope>NUCLEOTIDE SEQUENCE [LARGE SCALE GENOMIC DNA]</scope>
    <source>
        <strain evidence="2">TK-2024</strain>
        <tissue evidence="2">Old leaves</tissue>
    </source>
</reference>
<keyword evidence="3" id="KW-1185">Reference proteome</keyword>
<keyword evidence="1" id="KW-1133">Transmembrane helix</keyword>
<accession>A0ABR2QZF8</accession>
<sequence length="101" mass="11483">MLAPLTNFVSHETVVEMVTLSEEWQWTRFQHLLLDHILLRIVAIKVPMPFFVSGMVGWLGRNSTWFTLKDAYGLHISIGMGTPNRDPLQGFSTLLPMDVAL</sequence>
<feature type="transmembrane region" description="Helical" evidence="1">
    <location>
        <begin position="37"/>
        <end position="59"/>
    </location>
</feature>
<evidence type="ECO:0000256" key="1">
    <source>
        <dbReference type="SAM" id="Phobius"/>
    </source>
</evidence>
<evidence type="ECO:0000313" key="3">
    <source>
        <dbReference type="Proteomes" id="UP001396334"/>
    </source>
</evidence>
<proteinExistence type="predicted"/>
<comment type="caution">
    <text evidence="2">The sequence shown here is derived from an EMBL/GenBank/DDBJ whole genome shotgun (WGS) entry which is preliminary data.</text>
</comment>
<dbReference type="Proteomes" id="UP001396334">
    <property type="component" value="Unassembled WGS sequence"/>
</dbReference>
<gene>
    <name evidence="2" type="ORF">V6N11_043291</name>
</gene>
<protein>
    <submittedName>
        <fullName evidence="2">Uncharacterized protein</fullName>
    </submittedName>
</protein>
<evidence type="ECO:0000313" key="2">
    <source>
        <dbReference type="EMBL" id="KAK9005871.1"/>
    </source>
</evidence>
<keyword evidence="1" id="KW-0812">Transmembrane</keyword>